<comment type="caution">
    <text evidence="10">The sequence shown here is derived from an EMBL/GenBank/DDBJ whole genome shotgun (WGS) entry which is preliminary data.</text>
</comment>
<feature type="region of interest" description="Disordered" evidence="6">
    <location>
        <begin position="1"/>
        <end position="33"/>
    </location>
</feature>
<dbReference type="Proteomes" id="UP001319883">
    <property type="component" value="Unassembled WGS sequence"/>
</dbReference>
<keyword evidence="5" id="KW-0269">Exonuclease</keyword>
<dbReference type="EMBL" id="JAGXFD010000001">
    <property type="protein sequence ID" value="MBZ9567389.1"/>
    <property type="molecule type" value="Genomic_DNA"/>
</dbReference>
<proteinExistence type="inferred from homology"/>
<protein>
    <recommendedName>
        <fullName evidence="2">Single-stranded-DNA-specific exonuclease RecJ</fullName>
    </recommendedName>
</protein>
<dbReference type="Gene3D" id="3.90.1640.30">
    <property type="match status" value="1"/>
</dbReference>
<dbReference type="SUPFAM" id="SSF64182">
    <property type="entry name" value="DHH phosphoesterases"/>
    <property type="match status" value="1"/>
</dbReference>
<dbReference type="PANTHER" id="PTHR30255">
    <property type="entry name" value="SINGLE-STRANDED-DNA-SPECIFIC EXONUCLEASE RECJ"/>
    <property type="match status" value="1"/>
</dbReference>
<evidence type="ECO:0000313" key="10">
    <source>
        <dbReference type="EMBL" id="MBZ9567389.1"/>
    </source>
</evidence>
<evidence type="ECO:0000256" key="5">
    <source>
        <dbReference type="ARBA" id="ARBA00022839"/>
    </source>
</evidence>
<keyword evidence="4" id="KW-0378">Hydrolase</keyword>
<evidence type="ECO:0000259" key="8">
    <source>
        <dbReference type="Pfam" id="PF02272"/>
    </source>
</evidence>
<feature type="domain" description="DDH" evidence="7">
    <location>
        <begin position="128"/>
        <end position="264"/>
    </location>
</feature>
<evidence type="ECO:0000256" key="2">
    <source>
        <dbReference type="ARBA" id="ARBA00019841"/>
    </source>
</evidence>
<feature type="domain" description="DHHA1" evidence="8">
    <location>
        <begin position="412"/>
        <end position="510"/>
    </location>
</feature>
<name>A0ABS7WZ05_9GAMM</name>
<dbReference type="Pfam" id="PF17768">
    <property type="entry name" value="RecJ_OB"/>
    <property type="match status" value="1"/>
</dbReference>
<dbReference type="Gene3D" id="3.10.310.30">
    <property type="match status" value="1"/>
</dbReference>
<evidence type="ECO:0000259" key="9">
    <source>
        <dbReference type="Pfam" id="PF17768"/>
    </source>
</evidence>
<evidence type="ECO:0000313" key="11">
    <source>
        <dbReference type="Proteomes" id="UP001319883"/>
    </source>
</evidence>
<feature type="domain" description="RecJ OB" evidence="9">
    <location>
        <begin position="525"/>
        <end position="632"/>
    </location>
</feature>
<dbReference type="InterPro" id="IPR001667">
    <property type="entry name" value="DDH_dom"/>
</dbReference>
<evidence type="ECO:0000256" key="4">
    <source>
        <dbReference type="ARBA" id="ARBA00022801"/>
    </source>
</evidence>
<dbReference type="InterPro" id="IPR038763">
    <property type="entry name" value="DHH_sf"/>
</dbReference>
<dbReference type="InterPro" id="IPR041122">
    <property type="entry name" value="RecJ_OB"/>
</dbReference>
<dbReference type="Pfam" id="PF01368">
    <property type="entry name" value="DHH"/>
    <property type="match status" value="1"/>
</dbReference>
<accession>A0ABS7WZ05</accession>
<organism evidence="10 11">
    <name type="scientific">Modicisalibacter tunisiensis</name>
    <dbReference type="NCBI Taxonomy" id="390637"/>
    <lineage>
        <taxon>Bacteria</taxon>
        <taxon>Pseudomonadati</taxon>
        <taxon>Pseudomonadota</taxon>
        <taxon>Gammaproteobacteria</taxon>
        <taxon>Oceanospirillales</taxon>
        <taxon>Halomonadaceae</taxon>
        <taxon>Modicisalibacter</taxon>
    </lineage>
</organism>
<sequence length="642" mass="69533">MAPVAPREGVTAPPRRACPRISPVRPNSLSLPEEPGLDAVTDSHDLHECLAPRILPRARDEALYRRAREAGLTELQARVLAGRLSGYQGELAPLVTPSLRHLAHPERLADARRAAERLARAVAEGEHIGILTDYDVDGITSHVVIRRTLSELFGVPDQRIHSLIGHRIFDGYGISLPLVERTLALTPRPSVIVTADCGSSDEPRIARLAAAGIDVIVSDHHALPEAGPPASAYATVNPTRRDCGFPDPTIAGCMVAWLVMSLTRAVLIEIGHLPPSTPKLSPWLSYVALGTVADCVSLGGSAINRAVVAQGLTLINRMEAPCWRVMAERLGPDSVPFDAETLAFQMGPRINARSRLDDPYAALHFVLAADDATARRHLEVLDADNQSRKTIEAEMVEQARAVATAQVAEGARVLIVHLETGHAGVQGIVASRLVQAFGRPALVLTPAAQPGMLTGSGRSVEALHLRDALQRAHDLSPEALPRFGGHRGAAGVGVPLEQLEVFREAFARAVDERLGERELYPCVFTDGELAADQLDLATLDELERLAPYGREFEAPLFDGEFRVEQLRVVGADGSHLMLTLSQGAVSVRAIWFRALTPGELPAFDLGARLRCAYKLSRNRWRGRESLQLMVEHAERLPDRGGK</sequence>
<keyword evidence="3" id="KW-0540">Nuclease</keyword>
<dbReference type="InterPro" id="IPR003156">
    <property type="entry name" value="DHHA1_dom"/>
</dbReference>
<evidence type="ECO:0000256" key="3">
    <source>
        <dbReference type="ARBA" id="ARBA00022722"/>
    </source>
</evidence>
<comment type="similarity">
    <text evidence="1">Belongs to the RecJ family.</text>
</comment>
<dbReference type="Pfam" id="PF02272">
    <property type="entry name" value="DHHA1"/>
    <property type="match status" value="1"/>
</dbReference>
<keyword evidence="11" id="KW-1185">Reference proteome</keyword>
<evidence type="ECO:0000256" key="1">
    <source>
        <dbReference type="ARBA" id="ARBA00005915"/>
    </source>
</evidence>
<dbReference type="InterPro" id="IPR051673">
    <property type="entry name" value="SSDNA_exonuclease_RecJ"/>
</dbReference>
<evidence type="ECO:0000259" key="7">
    <source>
        <dbReference type="Pfam" id="PF01368"/>
    </source>
</evidence>
<reference evidence="10 11" key="1">
    <citation type="submission" date="2021-05" db="EMBL/GenBank/DDBJ databases">
        <title>Petroleum and Energy Research Collection (APPE): ex situ preservation of microbial diversity associated with the oil industry and exploitation of its biotechnological potential.</title>
        <authorList>
            <person name="Paixao C.T.M."/>
            <person name="Gomes M.B."/>
            <person name="Oliveira V.M."/>
        </authorList>
    </citation>
    <scope>NUCLEOTIDE SEQUENCE [LARGE SCALE GENOMIC DNA]</scope>
    <source>
        <strain evidence="10 11">LIT2</strain>
    </source>
</reference>
<dbReference type="PANTHER" id="PTHR30255:SF2">
    <property type="entry name" value="SINGLE-STRANDED-DNA-SPECIFIC EXONUCLEASE RECJ"/>
    <property type="match status" value="1"/>
</dbReference>
<evidence type="ECO:0000256" key="6">
    <source>
        <dbReference type="SAM" id="MobiDB-lite"/>
    </source>
</evidence>
<gene>
    <name evidence="10" type="ORF">KGQ91_06815</name>
</gene>